<sequence length="495" mass="56861">MWTTIALALTVLFIIFYKAALRPPCFPPGPFALPIVGSIFSILPSPKESFSRFQKKYGPICSYKVFDNWSIIVNDPALMKPLLADPVFSGRKHLYLFSLRDEVISGEKMPLGILGTSGDVWKNQRRFTLRSLKDLGFGRNSIEPIMQKELEDLINTFSQTEGQKVDVGLTFNSSIINVIWAMVIGKRFSHEDVRLLELVDKVNKMLQSFNPFHPAYRFPIIKKFFPNLDVYKSQDTYMRQLLSFIEDETAQYEKELLADESSFSYIRAYLKEMKEAETEGKETPLNMHHLKANIFELFLAGSETTASTLWWAVYLLASNPDVQKTIQKELDEVIGEDKLPTLAHMDSLPYTTAAIYEVQRVADLVPFAVPHETTEDATVSGYRIPKGTTVMFNLSHGLKDPKYWKYPDRFYPEHFLTEEGKPYKPENFMPFGSGKRVCLGESLARLELFLFFATLVHRFSWKLSDDPIVWEKSIVLSRPPRFMVEISNRNSNAVF</sequence>
<dbReference type="EMBL" id="QCYY01002712">
    <property type="protein sequence ID" value="ROT68155.1"/>
    <property type="molecule type" value="Genomic_DNA"/>
</dbReference>
<evidence type="ECO:0000256" key="6">
    <source>
        <dbReference type="ARBA" id="ARBA00023033"/>
    </source>
</evidence>
<dbReference type="SMR" id="A0A3R7M0C4"/>
<dbReference type="SUPFAM" id="SSF48264">
    <property type="entry name" value="Cytochrome P450"/>
    <property type="match status" value="1"/>
</dbReference>
<dbReference type="GO" id="GO:0020037">
    <property type="term" value="F:heme binding"/>
    <property type="evidence" value="ECO:0007669"/>
    <property type="project" value="InterPro"/>
</dbReference>
<keyword evidence="6 8" id="KW-0503">Monooxygenase</keyword>
<dbReference type="GO" id="GO:0006082">
    <property type="term" value="P:organic acid metabolic process"/>
    <property type="evidence" value="ECO:0007669"/>
    <property type="project" value="TreeGrafter"/>
</dbReference>
<reference evidence="10 11" key="2">
    <citation type="submission" date="2019-01" db="EMBL/GenBank/DDBJ databases">
        <title>The decoding of complex shrimp genome reveals the adaptation for benthos swimmer, frequently molting mechanism and breeding impact on genome.</title>
        <authorList>
            <person name="Sun Y."/>
            <person name="Gao Y."/>
            <person name="Yu Y."/>
        </authorList>
    </citation>
    <scope>NUCLEOTIDE SEQUENCE [LARGE SCALE GENOMIC DNA]</scope>
    <source>
        <tissue evidence="10">Muscle</tissue>
    </source>
</reference>
<feature type="chain" id="PRO_5018538828" evidence="9">
    <location>
        <begin position="22"/>
        <end position="495"/>
    </location>
</feature>
<dbReference type="InterPro" id="IPR001128">
    <property type="entry name" value="Cyt_P450"/>
</dbReference>
<comment type="caution">
    <text evidence="10">The sequence shown here is derived from an EMBL/GenBank/DDBJ whole genome shotgun (WGS) entry which is preliminary data.</text>
</comment>
<dbReference type="GO" id="GO:0005737">
    <property type="term" value="C:cytoplasm"/>
    <property type="evidence" value="ECO:0007669"/>
    <property type="project" value="TreeGrafter"/>
</dbReference>
<name>A0A3R7M0C4_PENVA</name>
<evidence type="ECO:0000256" key="8">
    <source>
        <dbReference type="RuleBase" id="RU000461"/>
    </source>
</evidence>
<keyword evidence="3 7" id="KW-0479">Metal-binding</keyword>
<comment type="similarity">
    <text evidence="2 8">Belongs to the cytochrome P450 family.</text>
</comment>
<evidence type="ECO:0000256" key="2">
    <source>
        <dbReference type="ARBA" id="ARBA00010617"/>
    </source>
</evidence>
<evidence type="ECO:0000256" key="5">
    <source>
        <dbReference type="ARBA" id="ARBA00023004"/>
    </source>
</evidence>
<dbReference type="GO" id="GO:0006805">
    <property type="term" value="P:xenobiotic metabolic process"/>
    <property type="evidence" value="ECO:0007669"/>
    <property type="project" value="TreeGrafter"/>
</dbReference>
<dbReference type="PRINTS" id="PR00385">
    <property type="entry name" value="P450"/>
</dbReference>
<dbReference type="AlphaFoldDB" id="A0A3R7M0C4"/>
<dbReference type="GO" id="GO:0008395">
    <property type="term" value="F:steroid hydroxylase activity"/>
    <property type="evidence" value="ECO:0007669"/>
    <property type="project" value="TreeGrafter"/>
</dbReference>
<comment type="cofactor">
    <cofactor evidence="1 7">
        <name>heme</name>
        <dbReference type="ChEBI" id="CHEBI:30413"/>
    </cofactor>
</comment>
<protein>
    <submittedName>
        <fullName evidence="10">Cytochrome P450 2J3</fullName>
    </submittedName>
</protein>
<evidence type="ECO:0000256" key="9">
    <source>
        <dbReference type="SAM" id="SignalP"/>
    </source>
</evidence>
<dbReference type="Pfam" id="PF00067">
    <property type="entry name" value="p450"/>
    <property type="match status" value="1"/>
</dbReference>
<feature type="binding site" description="axial binding residue" evidence="7">
    <location>
        <position position="438"/>
    </location>
    <ligand>
        <name>heme</name>
        <dbReference type="ChEBI" id="CHEBI:30413"/>
    </ligand>
    <ligandPart>
        <name>Fe</name>
        <dbReference type="ChEBI" id="CHEBI:18248"/>
    </ligandPart>
</feature>
<dbReference type="GO" id="GO:0005506">
    <property type="term" value="F:iron ion binding"/>
    <property type="evidence" value="ECO:0007669"/>
    <property type="project" value="InterPro"/>
</dbReference>
<dbReference type="GO" id="GO:0016712">
    <property type="term" value="F:oxidoreductase activity, acting on paired donors, with incorporation or reduction of molecular oxygen, reduced flavin or flavoprotein as one donor, and incorporation of one atom of oxygen"/>
    <property type="evidence" value="ECO:0007669"/>
    <property type="project" value="TreeGrafter"/>
</dbReference>
<gene>
    <name evidence="10" type="ORF">C7M84_013723</name>
</gene>
<keyword evidence="9" id="KW-0732">Signal</keyword>
<dbReference type="OrthoDB" id="3934656at2759"/>
<feature type="signal peptide" evidence="9">
    <location>
        <begin position="1"/>
        <end position="21"/>
    </location>
</feature>
<keyword evidence="5 7" id="KW-0408">Iron</keyword>
<keyword evidence="7 8" id="KW-0349">Heme</keyword>
<dbReference type="Proteomes" id="UP000283509">
    <property type="component" value="Unassembled WGS sequence"/>
</dbReference>
<proteinExistence type="inferred from homology"/>
<dbReference type="FunFam" id="1.10.630.10:FF:000036">
    <property type="entry name" value="CYtochrome P450 family"/>
    <property type="match status" value="1"/>
</dbReference>
<dbReference type="PROSITE" id="PS00086">
    <property type="entry name" value="CYTOCHROME_P450"/>
    <property type="match status" value="1"/>
</dbReference>
<dbReference type="PANTHER" id="PTHR24300:SF397">
    <property type="entry name" value="CYTOCHROME P450 2U1"/>
    <property type="match status" value="1"/>
</dbReference>
<dbReference type="InterPro" id="IPR002401">
    <property type="entry name" value="Cyt_P450_E_grp-I"/>
</dbReference>
<dbReference type="InterPro" id="IPR017972">
    <property type="entry name" value="Cyt_P450_CS"/>
</dbReference>
<evidence type="ECO:0000313" key="11">
    <source>
        <dbReference type="Proteomes" id="UP000283509"/>
    </source>
</evidence>
<evidence type="ECO:0000313" key="10">
    <source>
        <dbReference type="EMBL" id="ROT68155.1"/>
    </source>
</evidence>
<dbReference type="InterPro" id="IPR036396">
    <property type="entry name" value="Cyt_P450_sf"/>
</dbReference>
<reference evidence="10 11" key="1">
    <citation type="submission" date="2018-04" db="EMBL/GenBank/DDBJ databases">
        <authorList>
            <person name="Zhang X."/>
            <person name="Yuan J."/>
            <person name="Li F."/>
            <person name="Xiang J."/>
        </authorList>
    </citation>
    <scope>NUCLEOTIDE SEQUENCE [LARGE SCALE GENOMIC DNA]</scope>
    <source>
        <tissue evidence="10">Muscle</tissue>
    </source>
</reference>
<evidence type="ECO:0000256" key="3">
    <source>
        <dbReference type="ARBA" id="ARBA00022723"/>
    </source>
</evidence>
<evidence type="ECO:0000256" key="7">
    <source>
        <dbReference type="PIRSR" id="PIRSR602401-1"/>
    </source>
</evidence>
<organism evidence="10 11">
    <name type="scientific">Penaeus vannamei</name>
    <name type="common">Whiteleg shrimp</name>
    <name type="synonym">Litopenaeus vannamei</name>
    <dbReference type="NCBI Taxonomy" id="6689"/>
    <lineage>
        <taxon>Eukaryota</taxon>
        <taxon>Metazoa</taxon>
        <taxon>Ecdysozoa</taxon>
        <taxon>Arthropoda</taxon>
        <taxon>Crustacea</taxon>
        <taxon>Multicrustacea</taxon>
        <taxon>Malacostraca</taxon>
        <taxon>Eumalacostraca</taxon>
        <taxon>Eucarida</taxon>
        <taxon>Decapoda</taxon>
        <taxon>Dendrobranchiata</taxon>
        <taxon>Penaeoidea</taxon>
        <taxon>Penaeidae</taxon>
        <taxon>Penaeus</taxon>
    </lineage>
</organism>
<dbReference type="Gene3D" id="1.10.630.10">
    <property type="entry name" value="Cytochrome P450"/>
    <property type="match status" value="1"/>
</dbReference>
<dbReference type="InterPro" id="IPR050182">
    <property type="entry name" value="Cytochrome_P450_fam2"/>
</dbReference>
<evidence type="ECO:0000256" key="4">
    <source>
        <dbReference type="ARBA" id="ARBA00023002"/>
    </source>
</evidence>
<keyword evidence="11" id="KW-1185">Reference proteome</keyword>
<keyword evidence="4 8" id="KW-0560">Oxidoreductase</keyword>
<dbReference type="PRINTS" id="PR00463">
    <property type="entry name" value="EP450I"/>
</dbReference>
<evidence type="ECO:0000256" key="1">
    <source>
        <dbReference type="ARBA" id="ARBA00001971"/>
    </source>
</evidence>
<dbReference type="STRING" id="6689.A0A3R7M0C4"/>
<accession>A0A3R7M0C4</accession>
<dbReference type="PANTHER" id="PTHR24300">
    <property type="entry name" value="CYTOCHROME P450 508A4-RELATED"/>
    <property type="match status" value="1"/>
</dbReference>